<keyword evidence="3" id="KW-1185">Reference proteome</keyword>
<keyword evidence="2" id="KW-0808">Transferase</keyword>
<sequence>MPDPLLSPTLELPDTNGARLRPWTFADAPALARHANDERVARHLRDTFPYPYSAGDAEFFLCLVADSTRDLFLAIEVDGEPVGSVGVHFKTDVRRRSAEIGYWLTPDHWGRGLATATVRATSAYVLAHFDVCRLYAVVFATNPASARVLEKAGYELEGRMRHSVVKDDQTLDSLLYALVV</sequence>
<name>A0A1H9YTD2_9BACT</name>
<dbReference type="AlphaFoldDB" id="A0A1H9YTD2"/>
<dbReference type="PROSITE" id="PS51186">
    <property type="entry name" value="GNAT"/>
    <property type="match status" value="1"/>
</dbReference>
<dbReference type="RefSeq" id="WP_092767191.1">
    <property type="nucleotide sequence ID" value="NZ_FOHS01000001.1"/>
</dbReference>
<dbReference type="InterPro" id="IPR016181">
    <property type="entry name" value="Acyl_CoA_acyltransferase"/>
</dbReference>
<dbReference type="InterPro" id="IPR000182">
    <property type="entry name" value="GNAT_dom"/>
</dbReference>
<reference evidence="3" key="1">
    <citation type="submission" date="2016-10" db="EMBL/GenBank/DDBJ databases">
        <authorList>
            <person name="Varghese N."/>
            <person name="Submissions S."/>
        </authorList>
    </citation>
    <scope>NUCLEOTIDE SEQUENCE [LARGE SCALE GENOMIC DNA]</scope>
    <source>
        <strain evidence="3">DSM 15310</strain>
    </source>
</reference>
<dbReference type="SUPFAM" id="SSF55729">
    <property type="entry name" value="Acyl-CoA N-acyltransferases (Nat)"/>
    <property type="match status" value="1"/>
</dbReference>
<protein>
    <submittedName>
        <fullName evidence="2">Protein N-acetyltransferase, RimJ/RimL family</fullName>
    </submittedName>
</protein>
<dbReference type="Gene3D" id="3.40.630.30">
    <property type="match status" value="1"/>
</dbReference>
<accession>A0A1H9YTD2</accession>
<dbReference type="Pfam" id="PF13302">
    <property type="entry name" value="Acetyltransf_3"/>
    <property type="match status" value="1"/>
</dbReference>
<feature type="domain" description="N-acetyltransferase" evidence="1">
    <location>
        <begin position="18"/>
        <end position="172"/>
    </location>
</feature>
<evidence type="ECO:0000259" key="1">
    <source>
        <dbReference type="PROSITE" id="PS51186"/>
    </source>
</evidence>
<dbReference type="PANTHER" id="PTHR43328:SF1">
    <property type="entry name" value="N-ACETYLTRANSFERASE DOMAIN-CONTAINING PROTEIN"/>
    <property type="match status" value="1"/>
</dbReference>
<dbReference type="Proteomes" id="UP000198697">
    <property type="component" value="Unassembled WGS sequence"/>
</dbReference>
<gene>
    <name evidence="2" type="ORF">SAMN04487998_0081</name>
</gene>
<dbReference type="STRING" id="82805.SAMN04487998_0081"/>
<organism evidence="2 3">
    <name type="scientific">Hymenobacter actinosclerus</name>
    <dbReference type="NCBI Taxonomy" id="82805"/>
    <lineage>
        <taxon>Bacteria</taxon>
        <taxon>Pseudomonadati</taxon>
        <taxon>Bacteroidota</taxon>
        <taxon>Cytophagia</taxon>
        <taxon>Cytophagales</taxon>
        <taxon>Hymenobacteraceae</taxon>
        <taxon>Hymenobacter</taxon>
    </lineage>
</organism>
<dbReference type="CDD" id="cd04301">
    <property type="entry name" value="NAT_SF"/>
    <property type="match status" value="1"/>
</dbReference>
<evidence type="ECO:0000313" key="2">
    <source>
        <dbReference type="EMBL" id="SES72324.1"/>
    </source>
</evidence>
<dbReference type="PANTHER" id="PTHR43328">
    <property type="entry name" value="ACETYLTRANSFERASE-RELATED"/>
    <property type="match status" value="1"/>
</dbReference>
<evidence type="ECO:0000313" key="3">
    <source>
        <dbReference type="Proteomes" id="UP000198697"/>
    </source>
</evidence>
<dbReference type="EMBL" id="FOHS01000001">
    <property type="protein sequence ID" value="SES72324.1"/>
    <property type="molecule type" value="Genomic_DNA"/>
</dbReference>
<dbReference type="GO" id="GO:0016747">
    <property type="term" value="F:acyltransferase activity, transferring groups other than amino-acyl groups"/>
    <property type="evidence" value="ECO:0007669"/>
    <property type="project" value="InterPro"/>
</dbReference>
<proteinExistence type="predicted"/>
<dbReference type="OrthoDB" id="9788916at2"/>